<comment type="caution">
    <text evidence="1">The sequence shown here is derived from an EMBL/GenBank/DDBJ whole genome shotgun (WGS) entry which is preliminary data.</text>
</comment>
<evidence type="ECO:0000313" key="2">
    <source>
        <dbReference type="Proteomes" id="UP001194696"/>
    </source>
</evidence>
<organism evidence="1 2">
    <name type="scientific">Linnemannia gamsii</name>
    <dbReference type="NCBI Taxonomy" id="64522"/>
    <lineage>
        <taxon>Eukaryota</taxon>
        <taxon>Fungi</taxon>
        <taxon>Fungi incertae sedis</taxon>
        <taxon>Mucoromycota</taxon>
        <taxon>Mortierellomycotina</taxon>
        <taxon>Mortierellomycetes</taxon>
        <taxon>Mortierellales</taxon>
        <taxon>Mortierellaceae</taxon>
        <taxon>Linnemannia</taxon>
    </lineage>
</organism>
<sequence>MSTKGQAVIPTLIQAPRLRTQQPMHPPQPVCLSQSWDTSIPTHRFAPTPTPAPLTPSTSPHTPLQSSTFISAPIPLQFPFTWSTETISDRDSIPDTNIAQYQPSENVKIKQEEVEHDEKIFLQAVEAAQERISLNPSRKRIRGPNAGVRRTAAELDEEEFSDRGLARILVYADDNLRELVAQQNVTIREPHVYDANLMDLYCLSRGDGVHGRHSHTGDNCLKNQMGCRVALAVRYAYQSDLTETHLLWVDRIDRQDIPIAIIMSFPACGNLIMRALKDDPTMVAQYRILRKQGYSDPPKASPREYGKIASLNRVSWSIAFQNQSHMTTQAMGFLQRVSQAYQGAMGNPSRGMLRKRKIRAVVRHL</sequence>
<name>A0ABQ7K0U9_9FUNG</name>
<proteinExistence type="predicted"/>
<accession>A0ABQ7K0U9</accession>
<evidence type="ECO:0000313" key="1">
    <source>
        <dbReference type="EMBL" id="KAG0289209.1"/>
    </source>
</evidence>
<protein>
    <submittedName>
        <fullName evidence="1">Uncharacterized protein</fullName>
    </submittedName>
</protein>
<reference evidence="1 2" key="1">
    <citation type="journal article" date="2020" name="Fungal Divers.">
        <title>Resolving the Mortierellaceae phylogeny through synthesis of multi-gene phylogenetics and phylogenomics.</title>
        <authorList>
            <person name="Vandepol N."/>
            <person name="Liber J."/>
            <person name="Desiro A."/>
            <person name="Na H."/>
            <person name="Kennedy M."/>
            <person name="Barry K."/>
            <person name="Grigoriev I.V."/>
            <person name="Miller A.N."/>
            <person name="O'Donnell K."/>
            <person name="Stajich J.E."/>
            <person name="Bonito G."/>
        </authorList>
    </citation>
    <scope>NUCLEOTIDE SEQUENCE [LARGE SCALE GENOMIC DNA]</scope>
    <source>
        <strain evidence="1 2">AD045</strain>
    </source>
</reference>
<dbReference type="EMBL" id="JAAAIM010000361">
    <property type="protein sequence ID" value="KAG0289209.1"/>
    <property type="molecule type" value="Genomic_DNA"/>
</dbReference>
<keyword evidence="2" id="KW-1185">Reference proteome</keyword>
<dbReference type="Proteomes" id="UP001194696">
    <property type="component" value="Unassembled WGS sequence"/>
</dbReference>
<gene>
    <name evidence="1" type="ORF">BGZ96_007185</name>
</gene>